<feature type="compositionally biased region" description="Polar residues" evidence="1">
    <location>
        <begin position="75"/>
        <end position="86"/>
    </location>
</feature>
<gene>
    <name evidence="2" type="ORF">AOQ84DRAFT_171870</name>
</gene>
<keyword evidence="3" id="KW-1185">Reference proteome</keyword>
<evidence type="ECO:0000256" key="1">
    <source>
        <dbReference type="SAM" id="MobiDB-lite"/>
    </source>
</evidence>
<sequence length="126" mass="14411">MSYPLQFGQIPGSQEDNYPDHFAWSPTMLPEPRFSLPVPHQQHQQHLPQCLPQYMPQYPSQYPPQHPPLGVYPQYHSSANPMNPTSYTRLQNQSGIVHNQSGIIPAVLLLPNVTPHRSRRTYSKAC</sequence>
<dbReference type="AlphaFoldDB" id="A0A8E2F7D0"/>
<accession>A0A8E2F7D0</accession>
<organism evidence="2 3">
    <name type="scientific">Glonium stellatum</name>
    <dbReference type="NCBI Taxonomy" id="574774"/>
    <lineage>
        <taxon>Eukaryota</taxon>
        <taxon>Fungi</taxon>
        <taxon>Dikarya</taxon>
        <taxon>Ascomycota</taxon>
        <taxon>Pezizomycotina</taxon>
        <taxon>Dothideomycetes</taxon>
        <taxon>Pleosporomycetidae</taxon>
        <taxon>Gloniales</taxon>
        <taxon>Gloniaceae</taxon>
        <taxon>Glonium</taxon>
    </lineage>
</organism>
<proteinExistence type="predicted"/>
<evidence type="ECO:0000313" key="3">
    <source>
        <dbReference type="Proteomes" id="UP000250140"/>
    </source>
</evidence>
<feature type="region of interest" description="Disordered" evidence="1">
    <location>
        <begin position="53"/>
        <end position="86"/>
    </location>
</feature>
<name>A0A8E2F7D0_9PEZI</name>
<reference evidence="2 3" key="1">
    <citation type="journal article" date="2016" name="Nat. Commun.">
        <title>Ectomycorrhizal ecology is imprinted in the genome of the dominant symbiotic fungus Cenococcum geophilum.</title>
        <authorList>
            <consortium name="DOE Joint Genome Institute"/>
            <person name="Peter M."/>
            <person name="Kohler A."/>
            <person name="Ohm R.A."/>
            <person name="Kuo A."/>
            <person name="Krutzmann J."/>
            <person name="Morin E."/>
            <person name="Arend M."/>
            <person name="Barry K.W."/>
            <person name="Binder M."/>
            <person name="Choi C."/>
            <person name="Clum A."/>
            <person name="Copeland A."/>
            <person name="Grisel N."/>
            <person name="Haridas S."/>
            <person name="Kipfer T."/>
            <person name="LaButti K."/>
            <person name="Lindquist E."/>
            <person name="Lipzen A."/>
            <person name="Maire R."/>
            <person name="Meier B."/>
            <person name="Mihaltcheva S."/>
            <person name="Molinier V."/>
            <person name="Murat C."/>
            <person name="Poggeler S."/>
            <person name="Quandt C.A."/>
            <person name="Sperisen C."/>
            <person name="Tritt A."/>
            <person name="Tisserant E."/>
            <person name="Crous P.W."/>
            <person name="Henrissat B."/>
            <person name="Nehls U."/>
            <person name="Egli S."/>
            <person name="Spatafora J.W."/>
            <person name="Grigoriev I.V."/>
            <person name="Martin F.M."/>
        </authorList>
    </citation>
    <scope>NUCLEOTIDE SEQUENCE [LARGE SCALE GENOMIC DNA]</scope>
    <source>
        <strain evidence="2 3">CBS 207.34</strain>
    </source>
</reference>
<protein>
    <submittedName>
        <fullName evidence="2">Uncharacterized protein</fullName>
    </submittedName>
</protein>
<evidence type="ECO:0000313" key="2">
    <source>
        <dbReference type="EMBL" id="OCL11917.1"/>
    </source>
</evidence>
<dbReference type="Proteomes" id="UP000250140">
    <property type="component" value="Unassembled WGS sequence"/>
</dbReference>
<dbReference type="EMBL" id="KV748958">
    <property type="protein sequence ID" value="OCL11917.1"/>
    <property type="molecule type" value="Genomic_DNA"/>
</dbReference>